<reference evidence="1" key="1">
    <citation type="submission" date="2020-12" db="EMBL/GenBank/DDBJ databases">
        <title>Metabolic potential, ecology and presence of endohyphal bacteria is reflected in genomic diversity of Mucoromycotina.</title>
        <authorList>
            <person name="Muszewska A."/>
            <person name="Okrasinska A."/>
            <person name="Steczkiewicz K."/>
            <person name="Drgas O."/>
            <person name="Orlowska M."/>
            <person name="Perlinska-Lenart U."/>
            <person name="Aleksandrzak-Piekarczyk T."/>
            <person name="Szatraj K."/>
            <person name="Zielenkiewicz U."/>
            <person name="Pilsyk S."/>
            <person name="Malc E."/>
            <person name="Mieczkowski P."/>
            <person name="Kruszewska J.S."/>
            <person name="Biernat P."/>
            <person name="Pawlowska J."/>
        </authorList>
    </citation>
    <scope>NUCLEOTIDE SEQUENCE</scope>
    <source>
        <strain evidence="1">WA0000017839</strain>
    </source>
</reference>
<dbReference type="OrthoDB" id="10670864at2759"/>
<evidence type="ECO:0000313" key="1">
    <source>
        <dbReference type="EMBL" id="KAG2198199.1"/>
    </source>
</evidence>
<accession>A0A8H7QT91</accession>
<dbReference type="Proteomes" id="UP000603453">
    <property type="component" value="Unassembled WGS sequence"/>
</dbReference>
<gene>
    <name evidence="1" type="ORF">INT47_000400</name>
</gene>
<name>A0A8H7QT91_9FUNG</name>
<evidence type="ECO:0000313" key="2">
    <source>
        <dbReference type="Proteomes" id="UP000603453"/>
    </source>
</evidence>
<keyword evidence="2" id="KW-1185">Reference proteome</keyword>
<dbReference type="AlphaFoldDB" id="A0A8H7QT91"/>
<dbReference type="EMBL" id="JAEPRD010000115">
    <property type="protein sequence ID" value="KAG2198199.1"/>
    <property type="molecule type" value="Genomic_DNA"/>
</dbReference>
<protein>
    <submittedName>
        <fullName evidence="1">Uncharacterized protein</fullName>
    </submittedName>
</protein>
<proteinExistence type="predicted"/>
<organism evidence="1 2">
    <name type="scientific">Mucor saturninus</name>
    <dbReference type="NCBI Taxonomy" id="64648"/>
    <lineage>
        <taxon>Eukaryota</taxon>
        <taxon>Fungi</taxon>
        <taxon>Fungi incertae sedis</taxon>
        <taxon>Mucoromycota</taxon>
        <taxon>Mucoromycotina</taxon>
        <taxon>Mucoromycetes</taxon>
        <taxon>Mucorales</taxon>
        <taxon>Mucorineae</taxon>
        <taxon>Mucoraceae</taxon>
        <taxon>Mucor</taxon>
    </lineage>
</organism>
<comment type="caution">
    <text evidence="1">The sequence shown here is derived from an EMBL/GenBank/DDBJ whole genome shotgun (WGS) entry which is preliminary data.</text>
</comment>
<sequence length="726" mass="82727">MFMSLSKDGSYLAISWLPNPRLGPNMAMKYCTVYDLNDLQPCKIADSINIILTMPVRIIEFYGGCSFTAEENKLVLLNQDEVRVYALSYNPSLRIESFELEFSLDLSNTSASLSPAYNYDSNTPIYFLFPLSKGGSTNVIPQMVVPKHPVEYQSLTNSPTNSILDDDIFFDIEDDDEDKENNEWNTKDEDYIAEKDYISLNQDQNDFLSDVEHKDNIKQQDVEQSSQIIEASSDQAINKGYHIPLHHQLFDENNEFIKMNMDNIQLYNVICCVSTSSLQHTESHKNNLYVWSLHNKKMIHYNQLRDDSQYLTAFSRQLNLVAIAKKYDENNNLTRLVTEPAVHVYNECYMDIWDLGTGMHLDCCTSNVDHRKVFVQESQFVLHNNIQLRYGCGVFIRAEIPQDLTATDETHLKAGTRELCIQRVCFFETKYNHACQCQSTKFWNLTKPNPFTGQHVLHRRKDKTLLNANISSSPTIVKLNNVVYSFRYSTAYAVSGRTAGYPDLLLNLQAAIQRSISHINPVVVTPLNSTGLPVLLIRINDESDMTNYSLVAHQEPGDNSRFFSYTVAIPLHAYSLIECHLNVLAYGDNSAAYIYETFTKISNIVSGRNEFEVTLESIVNLLEADYFGTLTGYTTLCRLAHDDSNCGLLEYIFETTANINYCFITMQKGANTYYITDMLREALCENAIQNARLIVSHLRHSISTSGMQNGAALLLENRLLLAQHNL</sequence>